<evidence type="ECO:0000256" key="2">
    <source>
        <dbReference type="ARBA" id="ARBA00009298"/>
    </source>
</evidence>
<protein>
    <recommendedName>
        <fullName evidence="7">Protein MgtC</fullName>
    </recommendedName>
</protein>
<dbReference type="Pfam" id="PF02308">
    <property type="entry name" value="MgtC"/>
    <property type="match status" value="1"/>
</dbReference>
<keyword evidence="7" id="KW-0997">Cell inner membrane</keyword>
<evidence type="ECO:0000256" key="6">
    <source>
        <dbReference type="ARBA" id="ARBA00023136"/>
    </source>
</evidence>
<evidence type="ECO:0000256" key="3">
    <source>
        <dbReference type="ARBA" id="ARBA00022475"/>
    </source>
</evidence>
<evidence type="ECO:0000256" key="4">
    <source>
        <dbReference type="ARBA" id="ARBA00022692"/>
    </source>
</evidence>
<keyword evidence="6 7" id="KW-0472">Membrane</keyword>
<dbReference type="Gene3D" id="3.30.70.260">
    <property type="match status" value="1"/>
</dbReference>
<dbReference type="EMBL" id="CP005986">
    <property type="protein sequence ID" value="AIA55180.1"/>
    <property type="molecule type" value="Genomic_DNA"/>
</dbReference>
<comment type="similarity">
    <text evidence="2 7">Belongs to the MgtC/SapB family.</text>
</comment>
<dbReference type="PANTHER" id="PTHR33778:SF3">
    <property type="entry name" value="PROTEIN MGTC"/>
    <property type="match status" value="1"/>
</dbReference>
<dbReference type="eggNOG" id="COG1285">
    <property type="taxonomic scope" value="Bacteria"/>
</dbReference>
<dbReference type="KEGG" id="acz:Acaty_c1312"/>
<dbReference type="GO" id="GO:0005886">
    <property type="term" value="C:plasma membrane"/>
    <property type="evidence" value="ECO:0007669"/>
    <property type="project" value="UniProtKB-SubCell"/>
</dbReference>
<accession>A0A059ZUA8</accession>
<dbReference type="InterPro" id="IPR049177">
    <property type="entry name" value="MgtC_SapB_SrpB_YhiD_N"/>
</dbReference>
<dbReference type="RefSeq" id="WP_004872063.1">
    <property type="nucleotide sequence ID" value="NZ_CP005986.1"/>
</dbReference>
<evidence type="ECO:0000259" key="8">
    <source>
        <dbReference type="Pfam" id="PF02308"/>
    </source>
</evidence>
<dbReference type="GeneID" id="92931516"/>
<feature type="domain" description="MgtC/SapB/SrpB/YhiD N-terminal" evidence="8">
    <location>
        <begin position="16"/>
        <end position="137"/>
    </location>
</feature>
<organism evidence="9 10">
    <name type="scientific">Acidithiobacillus caldus (strain ATCC 51756 / DSM 8584 / KU)</name>
    <dbReference type="NCBI Taxonomy" id="637389"/>
    <lineage>
        <taxon>Bacteria</taxon>
        <taxon>Pseudomonadati</taxon>
        <taxon>Pseudomonadota</taxon>
        <taxon>Acidithiobacillia</taxon>
        <taxon>Acidithiobacillales</taxon>
        <taxon>Acidithiobacillaceae</taxon>
        <taxon>Acidithiobacillus</taxon>
    </lineage>
</organism>
<keyword evidence="5 7" id="KW-1133">Transmembrane helix</keyword>
<name>A0A059ZUA8_ACICK</name>
<dbReference type="PANTHER" id="PTHR33778">
    <property type="entry name" value="PROTEIN MGTC"/>
    <property type="match status" value="1"/>
</dbReference>
<proteinExistence type="inferred from homology"/>
<dbReference type="PRINTS" id="PR01837">
    <property type="entry name" value="MGTCSAPBPROT"/>
</dbReference>
<sequence>MLMAAQQELLATTADLALAFVLGALIGVERQWRQRTAGLRTNTLVAVGAAIFVNLGWRIGGDPELARIVAYVISGIGFLGAGTIMKEGVNVRGLNTAATIWGSAAVGACAGSGQWAPAIIAAAFVLAANTLLRPVANQINRLPTGDSTETTATVFLIVRRGLEGDIQEQASDILDAAGYPVREFSMRPFGTVETEMRATLLPSHIEEDELDRAIQALEQIPGVQQIFWNQNPGGG</sequence>
<evidence type="ECO:0000313" key="9">
    <source>
        <dbReference type="EMBL" id="AIA55180.1"/>
    </source>
</evidence>
<dbReference type="Proteomes" id="UP000005522">
    <property type="component" value="Chromosome"/>
</dbReference>
<evidence type="ECO:0000256" key="1">
    <source>
        <dbReference type="ARBA" id="ARBA00004651"/>
    </source>
</evidence>
<feature type="transmembrane region" description="Helical" evidence="7">
    <location>
        <begin position="41"/>
        <end position="59"/>
    </location>
</feature>
<evidence type="ECO:0000256" key="5">
    <source>
        <dbReference type="ARBA" id="ARBA00022989"/>
    </source>
</evidence>
<gene>
    <name evidence="9" type="ORF">Acaty_c1312</name>
</gene>
<dbReference type="InterPro" id="IPR003416">
    <property type="entry name" value="MgtC/SapB/SrpB/YhiD_fam"/>
</dbReference>
<feature type="transmembrane region" description="Helical" evidence="7">
    <location>
        <begin position="65"/>
        <end position="85"/>
    </location>
</feature>
<evidence type="ECO:0000256" key="7">
    <source>
        <dbReference type="RuleBase" id="RU365041"/>
    </source>
</evidence>
<evidence type="ECO:0000313" key="10">
    <source>
        <dbReference type="Proteomes" id="UP000005522"/>
    </source>
</evidence>
<feature type="transmembrane region" description="Helical" evidence="7">
    <location>
        <begin position="12"/>
        <end position="29"/>
    </location>
</feature>
<reference evidence="9 10" key="1">
    <citation type="journal article" date="2009" name="J. Bacteriol.">
        <title>Draft genome sequence of the extremely acidophilic bacterium Acidithiobacillus caldus ATCC 51756 reveals metabolic versatility in the genus Acidithiobacillus.</title>
        <authorList>
            <person name="Valdes J."/>
            <person name="Quatrini R."/>
            <person name="Hallberg K."/>
            <person name="Dopson M."/>
            <person name="Valenzuela P.D."/>
            <person name="Holmes D.S."/>
        </authorList>
    </citation>
    <scope>NUCLEOTIDE SEQUENCE [LARGE SCALE GENOMIC DNA]</scope>
    <source>
        <strain evidence="10">ATCC 51756 / DSM 8584 / KU</strain>
    </source>
</reference>
<dbReference type="AlphaFoldDB" id="A0A059ZUA8"/>
<keyword evidence="4 7" id="KW-0812">Transmembrane</keyword>
<dbReference type="HOGENOM" id="CLU_079292_0_0_6"/>
<comment type="subcellular location">
    <subcellularLocation>
        <location evidence="7">Cell inner membrane</location>
        <topology evidence="7">Multi-pass membrane protein</topology>
    </subcellularLocation>
    <subcellularLocation>
        <location evidence="1">Cell membrane</location>
        <topology evidence="1">Multi-pass membrane protein</topology>
    </subcellularLocation>
</comment>
<keyword evidence="3" id="KW-1003">Cell membrane</keyword>